<keyword evidence="3" id="KW-1185">Reference proteome</keyword>
<proteinExistence type="predicted"/>
<dbReference type="AlphaFoldDB" id="A0A9P1I6C6"/>
<evidence type="ECO:0000256" key="1">
    <source>
        <dbReference type="SAM" id="SignalP"/>
    </source>
</evidence>
<dbReference type="OrthoDB" id="5877417at2759"/>
<accession>A0A9P1I6C6</accession>
<organism evidence="2 3">
    <name type="scientific">Caenorhabditis angaria</name>
    <dbReference type="NCBI Taxonomy" id="860376"/>
    <lineage>
        <taxon>Eukaryota</taxon>
        <taxon>Metazoa</taxon>
        <taxon>Ecdysozoa</taxon>
        <taxon>Nematoda</taxon>
        <taxon>Chromadorea</taxon>
        <taxon>Rhabditida</taxon>
        <taxon>Rhabditina</taxon>
        <taxon>Rhabditomorpha</taxon>
        <taxon>Rhabditoidea</taxon>
        <taxon>Rhabditidae</taxon>
        <taxon>Peloderinae</taxon>
        <taxon>Caenorhabditis</taxon>
    </lineage>
</organism>
<feature type="signal peptide" evidence="1">
    <location>
        <begin position="1"/>
        <end position="16"/>
    </location>
</feature>
<name>A0A9P1I6C6_9PELO</name>
<gene>
    <name evidence="2" type="ORF">CAMP_LOCUS3024</name>
</gene>
<reference evidence="2" key="1">
    <citation type="submission" date="2022-11" db="EMBL/GenBank/DDBJ databases">
        <authorList>
            <person name="Kikuchi T."/>
        </authorList>
    </citation>
    <scope>NUCLEOTIDE SEQUENCE</scope>
    <source>
        <strain evidence="2">PS1010</strain>
    </source>
</reference>
<sequence length="95" mass="10551">MIFFLLFVVFVTRNEALRCQCTTDKGGVPCYKSWCQVYNNGTRVAACAMIRIGSIQHFACAHVSKDSDDSCTVVNKNGREAHRRLENTCCQGLAA</sequence>
<feature type="chain" id="PRO_5040180867" description="Activin types I and II receptor domain-containing protein" evidence="1">
    <location>
        <begin position="17"/>
        <end position="95"/>
    </location>
</feature>
<protein>
    <recommendedName>
        <fullName evidence="4">Activin types I and II receptor domain-containing protein</fullName>
    </recommendedName>
</protein>
<comment type="caution">
    <text evidence="2">The sequence shown here is derived from an EMBL/GenBank/DDBJ whole genome shotgun (WGS) entry which is preliminary data.</text>
</comment>
<evidence type="ECO:0008006" key="4">
    <source>
        <dbReference type="Google" id="ProtNLM"/>
    </source>
</evidence>
<keyword evidence="1" id="KW-0732">Signal</keyword>
<evidence type="ECO:0000313" key="2">
    <source>
        <dbReference type="EMBL" id="CAI5440387.1"/>
    </source>
</evidence>
<dbReference type="EMBL" id="CANHGI010000001">
    <property type="protein sequence ID" value="CAI5440387.1"/>
    <property type="molecule type" value="Genomic_DNA"/>
</dbReference>
<evidence type="ECO:0000313" key="3">
    <source>
        <dbReference type="Proteomes" id="UP001152747"/>
    </source>
</evidence>
<dbReference type="Proteomes" id="UP001152747">
    <property type="component" value="Unassembled WGS sequence"/>
</dbReference>